<keyword evidence="9 15" id="KW-0460">Magnesium</keyword>
<comment type="domain">
    <text evidence="15">The C-terminal domain has nuclease activity and interacts with RecD. It interacts with RecA, facilitating its loading onto ssDNA.</text>
</comment>
<keyword evidence="4 15" id="KW-0227">DNA damage</keyword>
<keyword evidence="2 15" id="KW-0479">Metal-binding</keyword>
<keyword evidence="5 15" id="KW-0378">Hydrolase</keyword>
<dbReference type="InterPro" id="IPR011604">
    <property type="entry name" value="PDDEXK-like_dom_sf"/>
</dbReference>
<evidence type="ECO:0000256" key="2">
    <source>
        <dbReference type="ARBA" id="ARBA00022723"/>
    </source>
</evidence>
<dbReference type="Gene3D" id="1.10.3170.10">
    <property type="entry name" value="Recbcd, chain B, domain 2"/>
    <property type="match status" value="1"/>
</dbReference>
<accession>A0ABQ6H2T7</accession>
<dbReference type="InterPro" id="IPR038726">
    <property type="entry name" value="PDDEXK_AddAB-type"/>
</dbReference>
<evidence type="ECO:0000256" key="13">
    <source>
        <dbReference type="ARBA" id="ARBA00034617"/>
    </source>
</evidence>
<dbReference type="EC" id="5.6.2.4" evidence="15"/>
<comment type="catalytic activity">
    <reaction evidence="15">
        <text>Exonucleolytic cleavage (in the presence of ATP) in either 5'- to 3'- or 3'- to 5'-direction to yield 5'-phosphooligonucleotides.</text>
        <dbReference type="EC" id="3.1.11.5"/>
    </reaction>
</comment>
<gene>
    <name evidence="15 19" type="primary">recB</name>
    <name evidence="19" type="ORF">theurythT_16660</name>
</gene>
<dbReference type="Gene3D" id="3.90.320.10">
    <property type="match status" value="1"/>
</dbReference>
<evidence type="ECO:0000313" key="19">
    <source>
        <dbReference type="EMBL" id="GLX82214.1"/>
    </source>
</evidence>
<keyword evidence="1 15" id="KW-0540">Nuclease</keyword>
<proteinExistence type="inferred from homology"/>
<organism evidence="19 20">
    <name type="scientific">Thalassotalea eurytherma</name>
    <dbReference type="NCBI Taxonomy" id="1144278"/>
    <lineage>
        <taxon>Bacteria</taxon>
        <taxon>Pseudomonadati</taxon>
        <taxon>Pseudomonadota</taxon>
        <taxon>Gammaproteobacteria</taxon>
        <taxon>Alteromonadales</taxon>
        <taxon>Colwelliaceae</taxon>
        <taxon>Thalassotalea</taxon>
    </lineage>
</organism>
<evidence type="ECO:0000256" key="16">
    <source>
        <dbReference type="PROSITE-ProRule" id="PRU00560"/>
    </source>
</evidence>
<comment type="function">
    <text evidence="15">A helicase/nuclease that prepares dsDNA breaks (DSB) for recombinational DNA repair. Binds to DSBs and unwinds DNA via a highly rapid and processive ATP-dependent bidirectional helicase activity. Unwinds dsDNA until it encounters a Chi (crossover hotspot instigator) sequence from the 3' direction. Cuts ssDNA a few nucleotides 3' to the Chi site. The properties and activities of the enzyme are changed at Chi. The Chi-altered holoenzyme produces a long 3'-ssDNA overhang and facilitates RecA-binding to the ssDNA for homologous DNA recombination and repair. Holoenzyme degrades any linearized DNA that is unable to undergo homologous recombination. In the holoenzyme this subunit contributes ATPase, 3'-5' helicase, exonuclease activity and loads RecA onto ssDNA.</text>
</comment>
<feature type="binding site" evidence="15">
    <location>
        <position position="924"/>
    </location>
    <ligand>
        <name>Mg(2+)</name>
        <dbReference type="ChEBI" id="CHEBI:18420"/>
    </ligand>
</feature>
<comment type="miscellaneous">
    <text evidence="15">In the RecBCD complex, RecB has a slow 3'-5' helicase, an exonuclease activity and loads RecA onto ssDNA, RecD has a fast 5'-3' helicase activity, while RecC stimulates the ATPase and processivity of the RecB helicase and contributes to recognition of the Chi site.</text>
</comment>
<dbReference type="PANTHER" id="PTHR11070:SF23">
    <property type="entry name" value="RECBCD ENZYME SUBUNIT RECB"/>
    <property type="match status" value="1"/>
</dbReference>
<dbReference type="HAMAP" id="MF_01485">
    <property type="entry name" value="RecB"/>
    <property type="match status" value="1"/>
</dbReference>
<keyword evidence="10 15" id="KW-0238">DNA-binding</keyword>
<dbReference type="Pfam" id="PF12705">
    <property type="entry name" value="PDDEXK_1"/>
    <property type="match status" value="1"/>
</dbReference>
<comment type="subunit">
    <text evidence="15">Heterotrimer of RecB, RecC and RecD. All subunits contribute to DNA-binding. Interacts with RecA.</text>
</comment>
<evidence type="ECO:0000256" key="11">
    <source>
        <dbReference type="ARBA" id="ARBA00023204"/>
    </source>
</evidence>
<evidence type="ECO:0000256" key="14">
    <source>
        <dbReference type="ARBA" id="ARBA00048988"/>
    </source>
</evidence>
<dbReference type="InterPro" id="IPR014017">
    <property type="entry name" value="DNA_helicase_UvrD-like_C"/>
</dbReference>
<evidence type="ECO:0000256" key="10">
    <source>
        <dbReference type="ARBA" id="ARBA00023125"/>
    </source>
</evidence>
<keyword evidence="11 15" id="KW-0234">DNA repair</keyword>
<comment type="domain">
    <text evidence="15">The N-terminal DNA-binding domain is a ssDNA-dependent ATPase and has ATP-dependent 3'-5' helicase function. This domain interacts with RecC.</text>
</comment>
<evidence type="ECO:0000256" key="7">
    <source>
        <dbReference type="ARBA" id="ARBA00022839"/>
    </source>
</evidence>
<feature type="binding site" evidence="16">
    <location>
        <begin position="21"/>
        <end position="28"/>
    </location>
    <ligand>
        <name>ATP</name>
        <dbReference type="ChEBI" id="CHEBI:30616"/>
    </ligand>
</feature>
<evidence type="ECO:0000256" key="3">
    <source>
        <dbReference type="ARBA" id="ARBA00022741"/>
    </source>
</evidence>
<evidence type="ECO:0000259" key="18">
    <source>
        <dbReference type="PROSITE" id="PS51217"/>
    </source>
</evidence>
<dbReference type="InterPro" id="IPR011335">
    <property type="entry name" value="Restrct_endonuc-II-like"/>
</dbReference>
<dbReference type="InterPro" id="IPR014016">
    <property type="entry name" value="UvrD-like_ATP-bd"/>
</dbReference>
<dbReference type="EMBL" id="BSSU01000008">
    <property type="protein sequence ID" value="GLX82214.1"/>
    <property type="molecule type" value="Genomic_DNA"/>
</dbReference>
<dbReference type="Gene3D" id="1.10.486.10">
    <property type="entry name" value="PCRA, domain 4"/>
    <property type="match status" value="1"/>
</dbReference>
<dbReference type="RefSeq" id="WP_284207577.1">
    <property type="nucleotide sequence ID" value="NZ_BSSU01000008.1"/>
</dbReference>
<dbReference type="EC" id="3.1.11.5" evidence="15"/>
<keyword evidence="6 15" id="KW-0347">Helicase</keyword>
<dbReference type="PANTHER" id="PTHR11070">
    <property type="entry name" value="UVRD / RECB / PCRA DNA HELICASE FAMILY MEMBER"/>
    <property type="match status" value="1"/>
</dbReference>
<dbReference type="CDD" id="cd22352">
    <property type="entry name" value="RecB_C-like"/>
    <property type="match status" value="1"/>
</dbReference>
<dbReference type="SUPFAM" id="SSF52980">
    <property type="entry name" value="Restriction endonuclease-like"/>
    <property type="match status" value="1"/>
</dbReference>
<keyword evidence="12 15" id="KW-0413">Isomerase</keyword>
<comment type="caution">
    <text evidence="19">The sequence shown here is derived from an EMBL/GenBank/DDBJ whole genome shotgun (WGS) entry which is preliminary data.</text>
</comment>
<evidence type="ECO:0000256" key="4">
    <source>
        <dbReference type="ARBA" id="ARBA00022763"/>
    </source>
</evidence>
<dbReference type="Proteomes" id="UP001157133">
    <property type="component" value="Unassembled WGS sequence"/>
</dbReference>
<feature type="region of interest" description="DNA-binding and helicase activity, interacts with RecC" evidence="15">
    <location>
        <begin position="1"/>
        <end position="818"/>
    </location>
</feature>
<evidence type="ECO:0000259" key="17">
    <source>
        <dbReference type="PROSITE" id="PS51198"/>
    </source>
</evidence>
<feature type="binding site" evidence="15">
    <location>
        <position position="1060"/>
    </location>
    <ligand>
        <name>Mg(2+)</name>
        <dbReference type="ChEBI" id="CHEBI:18420"/>
    </ligand>
</feature>
<keyword evidence="20" id="KW-1185">Reference proteome</keyword>
<dbReference type="InterPro" id="IPR004586">
    <property type="entry name" value="RecB"/>
</dbReference>
<dbReference type="SUPFAM" id="SSF52540">
    <property type="entry name" value="P-loop containing nucleoside triphosphate hydrolases"/>
    <property type="match status" value="1"/>
</dbReference>
<keyword evidence="3 15" id="KW-0547">Nucleotide-binding</keyword>
<dbReference type="Gene3D" id="3.40.50.300">
    <property type="entry name" value="P-loop containing nucleotide triphosphate hydrolases"/>
    <property type="match status" value="2"/>
</dbReference>
<feature type="domain" description="UvrD-like helicase ATP-binding" evidence="17">
    <location>
        <begin position="1"/>
        <end position="435"/>
    </location>
</feature>
<dbReference type="Pfam" id="PF00580">
    <property type="entry name" value="UvrD-helicase"/>
    <property type="match status" value="1"/>
</dbReference>
<evidence type="ECO:0000256" key="6">
    <source>
        <dbReference type="ARBA" id="ARBA00022806"/>
    </source>
</evidence>
<sequence>MEARLLDATSVPLHGLHLIEASAGTGKTYNITRLYLRLLLERKLTVEQILVMTFTKDATQELKGRIDDTLRDALQNWDVLIVDDEFFQSLSVNIAPQEAKLVLQRALLFIDEAAIFTIHGFCQRVLNQYAFNAKISLDAALSPDMQTPLLQGAQDWYRQLAKADEKAFLALAQFWSTPEKFVDNFAKAILQNMPIKRISVDAVKAKFVALVRQAIDDLEQHHALLTEHLIDSKKGKDRQTRVQELEALNAWLASILPDFEQAYTTMPGSFADGRRYARSKVKAELVEAFSHVNEIKTQQAKLGQHIDKANAYLIVEQGIATIKALMTAEKAQQNILGFDDLVEKLASCVKDDESLASQLYHDYPVALIDEFQDTDSAQYTIVNEIYRQRDQACVFMIGDPKQAIYGFRGGDVFAYLNAREQCQYQWVMDTNWRSSKGMIQAYNRLFYGNDIDSTPVDVFNFNIDYLPVKPSVKAKAELHCQQAFKPLQIVDFVSDDKVKQSVRGQMANWCANEMRRLLDEQSQLSAKDFAVLVRDSLEANQVKQALLAIGLPSVFLSNRDNLFQSIEAQQLLTLLKGIIELENESLYSNALTTMFLGYGPQAFLALQHDELGWQSQKQAFETLRDLWLSQGFMPMALTLLHDHFTLTDDNRDRTLTNVLHLFEVLQEASSAQRLPQELLFWFEQQLISNTAVGEAELRLESDANLIKIVTQHGSKGLEYPVVFVPFATRYKNPLRVGSRQVSLIEYHDEHGGKETSLGGDESQRAAMLVEAHAEAVRLLYVAITRAEQRCYLLTANFDSAATSPLGLTLNMSADDALSSKLAALANEEPTIGYHATEFGLDYVDDYQPINEGNITQEAQVAKFNGKIERDWWLSSFTALSRNMRHQGISAPDRDEVDIDEQVTSQEPNIRFTLTKGAQAGNLLHEMLEYNRFDAPQWLESLAKNQKRFQDIMQETQHGELAEWLDDIVSTPLNHQNAEHFSLGALAHEQTLRECEFYFPMEQAKLSGLIQILTDHRKQNPHRATPYNKQVYLPYVKQLKGMMHGFIDLVFEHEGKYYVCDYKSSHLGDNYQDYQLANIAEHVETHHYDLQYLIYSLALHRYLSNQLPDYDIAEHFGGVYYLYLRGMTASTGASAVPSPSAQGTGVYTRKIEATELQALDDVFAGKVSDIAKQLTVGG</sequence>
<feature type="binding site" evidence="15">
    <location>
        <position position="1047"/>
    </location>
    <ligand>
        <name>Mg(2+)</name>
        <dbReference type="ChEBI" id="CHEBI:18420"/>
    </ligand>
</feature>
<dbReference type="InterPro" id="IPR027417">
    <property type="entry name" value="P-loop_NTPase"/>
</dbReference>
<evidence type="ECO:0000256" key="12">
    <source>
        <dbReference type="ARBA" id="ARBA00023235"/>
    </source>
</evidence>
<evidence type="ECO:0000313" key="20">
    <source>
        <dbReference type="Proteomes" id="UP001157133"/>
    </source>
</evidence>
<keyword evidence="8 15" id="KW-0067">ATP-binding</keyword>
<feature type="domain" description="UvrD-like helicase C-terminal" evidence="18">
    <location>
        <begin position="453"/>
        <end position="716"/>
    </location>
</feature>
<evidence type="ECO:0000256" key="1">
    <source>
        <dbReference type="ARBA" id="ARBA00022722"/>
    </source>
</evidence>
<dbReference type="PROSITE" id="PS51198">
    <property type="entry name" value="UVRD_HELICASE_ATP_BIND"/>
    <property type="match status" value="1"/>
</dbReference>
<evidence type="ECO:0000256" key="9">
    <source>
        <dbReference type="ARBA" id="ARBA00022842"/>
    </source>
</evidence>
<comment type="catalytic activity">
    <reaction evidence="14 15">
        <text>ATP + H2O = ADP + phosphate + H(+)</text>
        <dbReference type="Rhea" id="RHEA:13065"/>
        <dbReference type="ChEBI" id="CHEBI:15377"/>
        <dbReference type="ChEBI" id="CHEBI:15378"/>
        <dbReference type="ChEBI" id="CHEBI:30616"/>
        <dbReference type="ChEBI" id="CHEBI:43474"/>
        <dbReference type="ChEBI" id="CHEBI:456216"/>
        <dbReference type="EC" id="5.6.2.4"/>
    </reaction>
</comment>
<feature type="region of interest" description="Nuclease activity, interacts with RecD and RecA" evidence="15">
    <location>
        <begin position="870"/>
        <end position="1177"/>
    </location>
</feature>
<evidence type="ECO:0000256" key="5">
    <source>
        <dbReference type="ARBA" id="ARBA00022801"/>
    </source>
</evidence>
<name>A0ABQ6H2T7_9GAMM</name>
<evidence type="ECO:0000256" key="8">
    <source>
        <dbReference type="ARBA" id="ARBA00022840"/>
    </source>
</evidence>
<comment type="cofactor">
    <cofactor evidence="15">
        <name>Mg(2+)</name>
        <dbReference type="ChEBI" id="CHEBI:18420"/>
    </cofactor>
    <text evidence="15">Binds 1 Mg(2+) ion per subunit.</text>
</comment>
<evidence type="ECO:0000256" key="15">
    <source>
        <dbReference type="HAMAP-Rule" id="MF_01485"/>
    </source>
</evidence>
<dbReference type="InterPro" id="IPR000212">
    <property type="entry name" value="DNA_helicase_UvrD/REP"/>
</dbReference>
<dbReference type="PROSITE" id="PS51217">
    <property type="entry name" value="UVRD_HELICASE_CTER"/>
    <property type="match status" value="1"/>
</dbReference>
<dbReference type="NCBIfam" id="TIGR00609">
    <property type="entry name" value="recB"/>
    <property type="match status" value="1"/>
</dbReference>
<comment type="similarity">
    <text evidence="15">Belongs to the helicase family. UvrD subfamily.</text>
</comment>
<comment type="catalytic activity">
    <reaction evidence="13 15">
        <text>Couples ATP hydrolysis with the unwinding of duplex DNA by translocating in the 3'-5' direction.</text>
        <dbReference type="EC" id="5.6.2.4"/>
    </reaction>
</comment>
<protein>
    <recommendedName>
        <fullName evidence="15">RecBCD enzyme subunit RecB</fullName>
        <ecNumber evidence="15">3.1.11.5</ecNumber>
        <ecNumber evidence="15">5.6.2.4</ecNumber>
    </recommendedName>
    <alternativeName>
        <fullName evidence="15">DNA 3'-5' helicase subunit RecB</fullName>
    </alternativeName>
    <alternativeName>
        <fullName evidence="15">Exonuclease V subunit RecB</fullName>
        <shortName evidence="15">ExoV subunit RecB</shortName>
    </alternativeName>
    <alternativeName>
        <fullName evidence="15">Helicase/nuclease RecBCD subunit RecB</fullName>
    </alternativeName>
</protein>
<reference evidence="19 20" key="1">
    <citation type="submission" date="2023-03" db="EMBL/GenBank/DDBJ databases">
        <title>Draft genome sequence of Thalassotalea eurytherma JCM 18482T.</title>
        <authorList>
            <person name="Sawabe T."/>
        </authorList>
    </citation>
    <scope>NUCLEOTIDE SEQUENCE [LARGE SCALE GENOMIC DNA]</scope>
    <source>
        <strain evidence="19 20">JCM 18482</strain>
    </source>
</reference>
<feature type="active site" description="For nuclease activity" evidence="15">
    <location>
        <position position="1060"/>
    </location>
</feature>
<keyword evidence="7 15" id="KW-0269">Exonuclease</keyword>
<dbReference type="Pfam" id="PF13361">
    <property type="entry name" value="UvrD_C"/>
    <property type="match status" value="2"/>
</dbReference>